<dbReference type="PANTHER" id="PTHR28251">
    <property type="entry name" value="V-TYPE ATPASE ASSEMBLY FACTOR PKR1"/>
    <property type="match status" value="1"/>
</dbReference>
<evidence type="ECO:0000313" key="4">
    <source>
        <dbReference type="Proteomes" id="UP000078561"/>
    </source>
</evidence>
<feature type="region of interest" description="Disordered" evidence="1">
    <location>
        <begin position="84"/>
        <end position="112"/>
    </location>
</feature>
<gene>
    <name evidence="3" type="primary">ABSGL_03826.1 scaffold 4673</name>
</gene>
<feature type="transmembrane region" description="Helical" evidence="2">
    <location>
        <begin position="29"/>
        <end position="49"/>
    </location>
</feature>
<feature type="compositionally biased region" description="Basic residues" evidence="1">
    <location>
        <begin position="94"/>
        <end position="112"/>
    </location>
</feature>
<dbReference type="AlphaFoldDB" id="A0A168MCL2"/>
<dbReference type="Proteomes" id="UP000078561">
    <property type="component" value="Unassembled WGS sequence"/>
</dbReference>
<dbReference type="InParanoid" id="A0A168MCL2"/>
<dbReference type="OMA" id="SIMTPGY"/>
<evidence type="ECO:0000313" key="3">
    <source>
        <dbReference type="EMBL" id="SAL98297.1"/>
    </source>
</evidence>
<dbReference type="Pfam" id="PF08636">
    <property type="entry name" value="Pkr1"/>
    <property type="match status" value="1"/>
</dbReference>
<dbReference type="GO" id="GO:0070072">
    <property type="term" value="P:vacuolar proton-transporting V-type ATPase complex assembly"/>
    <property type="evidence" value="ECO:0007669"/>
    <property type="project" value="InterPro"/>
</dbReference>
<feature type="transmembrane region" description="Helical" evidence="2">
    <location>
        <begin position="55"/>
        <end position="75"/>
    </location>
</feature>
<name>A0A168MCL2_ABSGL</name>
<keyword evidence="2" id="KW-1133">Transmembrane helix</keyword>
<dbReference type="OrthoDB" id="9626941at2759"/>
<organism evidence="3">
    <name type="scientific">Absidia glauca</name>
    <name type="common">Pin mould</name>
    <dbReference type="NCBI Taxonomy" id="4829"/>
    <lineage>
        <taxon>Eukaryota</taxon>
        <taxon>Fungi</taxon>
        <taxon>Fungi incertae sedis</taxon>
        <taxon>Mucoromycota</taxon>
        <taxon>Mucoromycotina</taxon>
        <taxon>Mucoromycetes</taxon>
        <taxon>Mucorales</taxon>
        <taxon>Cunninghamellaceae</taxon>
        <taxon>Absidia</taxon>
    </lineage>
</organism>
<evidence type="ECO:0000256" key="2">
    <source>
        <dbReference type="SAM" id="Phobius"/>
    </source>
</evidence>
<accession>A0A168MCL2</accession>
<dbReference type="EMBL" id="LT552062">
    <property type="protein sequence ID" value="SAL98297.1"/>
    <property type="molecule type" value="Genomic_DNA"/>
</dbReference>
<reference evidence="3" key="1">
    <citation type="submission" date="2016-04" db="EMBL/GenBank/DDBJ databases">
        <authorList>
            <person name="Evans L.H."/>
            <person name="Alamgir A."/>
            <person name="Owens N."/>
            <person name="Weber N.D."/>
            <person name="Virtaneva K."/>
            <person name="Barbian K."/>
            <person name="Babar A."/>
            <person name="Rosenke K."/>
        </authorList>
    </citation>
    <scope>NUCLEOTIDE SEQUENCE [LARGE SCALE GENOMIC DNA]</scope>
    <source>
        <strain evidence="3">CBS 101.48</strain>
    </source>
</reference>
<sequence length="112" mass="12447">MDSSNAPERGLVEDIINSIMTPGYTASGVIQLMFYAFYALFATLAAMVVMTGGNAHVIALLLLAICLFVAIRWFLAEMDHIKRQAKDEDQSPPNKKKQKKKSAKKAKKRSRS</sequence>
<keyword evidence="2" id="KW-0812">Transmembrane</keyword>
<keyword evidence="4" id="KW-1185">Reference proteome</keyword>
<evidence type="ECO:0000256" key="1">
    <source>
        <dbReference type="SAM" id="MobiDB-lite"/>
    </source>
</evidence>
<dbReference type="InterPro" id="IPR013945">
    <property type="entry name" value="Pkr1"/>
</dbReference>
<keyword evidence="2" id="KW-0472">Membrane</keyword>
<proteinExistence type="predicted"/>
<dbReference type="GO" id="GO:0005789">
    <property type="term" value="C:endoplasmic reticulum membrane"/>
    <property type="evidence" value="ECO:0007669"/>
    <property type="project" value="TreeGrafter"/>
</dbReference>
<protein>
    <submittedName>
        <fullName evidence="3">Uncharacterized protein</fullName>
    </submittedName>
</protein>
<dbReference type="STRING" id="4829.A0A168MCL2"/>
<dbReference type="PANTHER" id="PTHR28251:SF1">
    <property type="entry name" value="V-TYPE ATPASE ASSEMBLY FACTOR PKR1"/>
    <property type="match status" value="1"/>
</dbReference>